<organism evidence="2 3">
    <name type="scientific">Streptomyces litchfieldiae</name>
    <dbReference type="NCBI Taxonomy" id="3075543"/>
    <lineage>
        <taxon>Bacteria</taxon>
        <taxon>Bacillati</taxon>
        <taxon>Actinomycetota</taxon>
        <taxon>Actinomycetes</taxon>
        <taxon>Kitasatosporales</taxon>
        <taxon>Streptomycetaceae</taxon>
        <taxon>Streptomyces</taxon>
    </lineage>
</organism>
<protein>
    <submittedName>
        <fullName evidence="2">Uncharacterized protein</fullName>
    </submittedName>
</protein>
<accession>A0ABU2MZZ3</accession>
<comment type="caution">
    <text evidence="2">The sequence shown here is derived from an EMBL/GenBank/DDBJ whole genome shotgun (WGS) entry which is preliminary data.</text>
</comment>
<gene>
    <name evidence="2" type="ORF">RM590_32190</name>
</gene>
<sequence>MTSDHSPQEDAAPRDLARWALHCFAPTARRTPHALVAEGDNGRLLYEARAGTTVTELARRGVRCTDDQLQLLAEFGLVERRGDTVRTAFPVLGPATMRALRERLGALAHRTAESAEAEARALGAELARQGLADSTYAVVFGHALDGLLWDRLAVPDTALSPQRPWWNGAFWALHPAREGAAGTNFVDCDGATLTLVWTPATTDRLAALADAPGLRAAARSLTGHGHPDRPAGVTDRNGRTWRLRRPDGRPALPVVGTGGPLDRHARRLADRAADALSGPEATAAGALVSPDHRIATVVIAHEFIWDVAHHLTAAGACPLPPAMRRPPAEADTLLDLLFLRVDRR</sequence>
<name>A0ABU2MZZ3_9ACTN</name>
<dbReference type="EMBL" id="JAVREL010000028">
    <property type="protein sequence ID" value="MDT0347205.1"/>
    <property type="molecule type" value="Genomic_DNA"/>
</dbReference>
<evidence type="ECO:0000313" key="2">
    <source>
        <dbReference type="EMBL" id="MDT0347205.1"/>
    </source>
</evidence>
<dbReference type="RefSeq" id="WP_311708328.1">
    <property type="nucleotide sequence ID" value="NZ_JAVREL010000028.1"/>
</dbReference>
<evidence type="ECO:0000313" key="3">
    <source>
        <dbReference type="Proteomes" id="UP001183246"/>
    </source>
</evidence>
<dbReference type="Proteomes" id="UP001183246">
    <property type="component" value="Unassembled WGS sequence"/>
</dbReference>
<proteinExistence type="predicted"/>
<feature type="region of interest" description="Disordered" evidence="1">
    <location>
        <begin position="220"/>
        <end position="260"/>
    </location>
</feature>
<evidence type="ECO:0000256" key="1">
    <source>
        <dbReference type="SAM" id="MobiDB-lite"/>
    </source>
</evidence>
<keyword evidence="3" id="KW-1185">Reference proteome</keyword>
<reference evidence="3" key="1">
    <citation type="submission" date="2023-07" db="EMBL/GenBank/DDBJ databases">
        <title>30 novel species of actinomycetes from the DSMZ collection.</title>
        <authorList>
            <person name="Nouioui I."/>
        </authorList>
    </citation>
    <scope>NUCLEOTIDE SEQUENCE [LARGE SCALE GENOMIC DNA]</scope>
    <source>
        <strain evidence="3">DSM 44938</strain>
    </source>
</reference>